<reference evidence="3 4" key="1">
    <citation type="journal article" date="2024" name="Science">
        <title>Giant polyketide synthase enzymes in the biosynthesis of giant marine polyether toxins.</title>
        <authorList>
            <person name="Fallon T.R."/>
            <person name="Shende V.V."/>
            <person name="Wierzbicki I.H."/>
            <person name="Pendleton A.L."/>
            <person name="Watervoot N.F."/>
            <person name="Auber R.P."/>
            <person name="Gonzalez D.J."/>
            <person name="Wisecaver J.H."/>
            <person name="Moore B.S."/>
        </authorList>
    </citation>
    <scope>NUCLEOTIDE SEQUENCE [LARGE SCALE GENOMIC DNA]</scope>
    <source>
        <strain evidence="3 4">12B1</strain>
    </source>
</reference>
<feature type="coiled-coil region" evidence="1">
    <location>
        <begin position="647"/>
        <end position="674"/>
    </location>
</feature>
<evidence type="ECO:0000256" key="2">
    <source>
        <dbReference type="SAM" id="MobiDB-lite"/>
    </source>
</evidence>
<dbReference type="Proteomes" id="UP001515480">
    <property type="component" value="Unassembled WGS sequence"/>
</dbReference>
<sequence length="2190" mass="238974">MVPRHPAAASPPERQHARSPVLDRSVPFRILPEGGGVHELRLEPTSADQLLKSVSSLLHWPRVTIGQPPGEAEAGPHGRPLRITSDFALSSAVMLWRAQQERRRVDGLEAMLGATRTLLSSQSHVLRYIGCHVLWRVSTRVHEHERVSDATLLLLSRCMHAEELRVRSLAAIVIWHFARHEPTLLRLPFDVAVPALLGDLLEEERSIVRVEQAVAAEHDESVSAENGNCTTDEVAVGRRLSDVELTNKADQLHFLQDLRCVATTGETLSDVRLKVAGTLSALLEVEEGRRAYSKAGGHAALLKLFKQPDSASTDAASLIFLAMTCRGDDLAQQRTCKSLLDQGLHTFVKLATGRRPDDTGAPVDWRGRTLSAAALAFCISRTSARDMRARVCSSEMSEAASGKDAAADGEATPSGCALFARLIGEIRSGISMLLLPISLHVMASDKQEGQTRTSADNAVALIGGLVSCMWGLAHPLYATGDPLVASSALLVTLLRILRLALDGSRLEVEAELVRRHGSLLRNSALGLLACVTLSIGEAPGPEPEPLHACVTAGEGTFFVTSLEPSLTKEEHEESWESAHATPPAATLSKDMIATPLISMSSVSSAIMELETQGFDQAGKEWRIDNAPQVAASKLQAIHRGGRARGEYAKQKRAADEVKEAERRAAEELAAQQAEKNPKRRLSRRLNQAYHQSKRNLVQEALDAAQRKAQAKRLSSQLLTQGSRSSLDAARRAVEQLAHQLLHRLEKTVGSSPASRSTEICSSALASLVPQCVGTLLQSSATSRLVALCAEMHDGGGEGRPPLGGSAANTHANLAWCVLTMQDLAIRSGCLALRVAELDNLVQMLGASAAGGMMGAALIWREAAANPAHGELLCEKGALDALTRLLASAAHRHGKPAFAGAMAWAAAAFWRLLHCRAAPSRVATDEVVGGLLRVLELPPQSGWHRVAQRACAASIRVMFEHADLLACLAAAKAPQRLGRVALSDKYEVRWHPLPPRAPSPLSRVCQVHIWDGTQVEPRKSALFALETWDKSARLQAASDGGSPTPNEVQRIATRLLADGSPDVRALACRIVSRQAVAGFQLGLVEHGAPKLLLEQLDDSLLELFELSMQVRAKAPVTAAVEVAAKEASTIAGAGSPAAIEACAEEAPAAADNVQGAVAAENVGELNDDESPPEDAEHVNKLPPLAGVATIMSEKEIQHLIDTLKPRSVFFDALNAVLNLSCTRDGQPALARHGLWRLLQLRFSVDTLTTGRPDCHFQKIGATVGTILTNVSTHTANLSVMYRAELRVKAALLEGDVSSSRRELKLSASAPEFRARHARFHGEESASGVREPSLPAKVRYVSWLSEMKASEPSSRLLLPIGDRATKQQTRAKPMKSNIPQLPMLERPRGNNLSPPQPATRRLPRSGVGRGAKALLSELAAPPLPRVTGASAVETKEPNAHGSSPHPPQQQGSSPLSPKRSKSPLRSPKRHRSSPPRSPRRRGSPPRAVSPTRCGSPTPRPGDIGALPRKAHAINLDSLMRCSRADTWKLPLQLQLDQVKMRQRNRRVPPPGAEQLPQVASAAALSSIPSAVDGSGSVATAYPTTPRSPGRSPRSIAMGMAALMEMPTPEDGSTIPDTLETLGLDQLPSRPQPPRLLSCDTPRPFSLRDISLFWEGRAIVQPPVNDGVHFQLDEKEKDVLAIYSDAYNDIHPLELKVFDASLGNSGIDAVKGAPFNMLNSIFTPRIYCSDATSLFVTEAVTLRAFQIDWGRCNNRDFQEQLNLYNTADVFPDGRGGSADIIQRVEHVLRRNRLLLYSIFSFYSSTDGMLHRMTPRGFFTMVSKCNIIDEQTLTANVCATLFQSATSTEYEDEDQLTIGTRRRSSSIDASRLLDAKEEVMLTRFEFFRVLTFIAKLKYSREGTRKEIDVAEALNELIDENLMKVGPPASRVDPNVFRRKRLYTPDCHSVLEMHINLLSKCFQAYCSAECVDAVLSEVETEALLQKIERTLKGLGRPHVDRQTKAMAAQRPVMELNDWLDFLTDCGLLENSNRSPIGHEILFEEATWIFLWSQDFVSDEISRSEHLQHLSFVGFIEAVVRLVCFVQLPARPELAFFNCNTIEELYARVYREHEVEKAALCGSVKPDWRVEDSSNASIKEQLEILLGFIGCRYGKDMTLESLRQLRTELKEQRDRQSQAAGRRSSFTRRSSLVYSL</sequence>
<accession>A0AB34K4M4</accession>
<dbReference type="SUPFAM" id="SSF48371">
    <property type="entry name" value="ARM repeat"/>
    <property type="match status" value="2"/>
</dbReference>
<organism evidence="3 4">
    <name type="scientific">Prymnesium parvum</name>
    <name type="common">Toxic golden alga</name>
    <dbReference type="NCBI Taxonomy" id="97485"/>
    <lineage>
        <taxon>Eukaryota</taxon>
        <taxon>Haptista</taxon>
        <taxon>Haptophyta</taxon>
        <taxon>Prymnesiophyceae</taxon>
        <taxon>Prymnesiales</taxon>
        <taxon>Prymnesiaceae</taxon>
        <taxon>Prymnesium</taxon>
    </lineage>
</organism>
<proteinExistence type="predicted"/>
<feature type="compositionally biased region" description="Basic residues" evidence="2">
    <location>
        <begin position="1456"/>
        <end position="1481"/>
    </location>
</feature>
<feature type="region of interest" description="Disordered" evidence="2">
    <location>
        <begin position="1363"/>
        <end position="1405"/>
    </location>
</feature>
<evidence type="ECO:0000313" key="3">
    <source>
        <dbReference type="EMBL" id="KAL1527911.1"/>
    </source>
</evidence>
<keyword evidence="4" id="KW-1185">Reference proteome</keyword>
<comment type="caution">
    <text evidence="3">The sequence shown here is derived from an EMBL/GenBank/DDBJ whole genome shotgun (WGS) entry which is preliminary data.</text>
</comment>
<evidence type="ECO:0000313" key="4">
    <source>
        <dbReference type="Proteomes" id="UP001515480"/>
    </source>
</evidence>
<keyword evidence="1" id="KW-0175">Coiled coil</keyword>
<feature type="region of interest" description="Disordered" evidence="2">
    <location>
        <begin position="1"/>
        <end position="24"/>
    </location>
</feature>
<dbReference type="PROSITE" id="PS50096">
    <property type="entry name" value="IQ"/>
    <property type="match status" value="1"/>
</dbReference>
<feature type="region of interest" description="Disordered" evidence="2">
    <location>
        <begin position="1432"/>
        <end position="1505"/>
    </location>
</feature>
<dbReference type="EMBL" id="JBGBPQ010000002">
    <property type="protein sequence ID" value="KAL1527911.1"/>
    <property type="molecule type" value="Genomic_DNA"/>
</dbReference>
<gene>
    <name evidence="3" type="ORF">AB1Y20_009284</name>
</gene>
<feature type="compositionally biased region" description="Low complexity" evidence="2">
    <location>
        <begin position="1438"/>
        <end position="1455"/>
    </location>
</feature>
<dbReference type="InterPro" id="IPR016024">
    <property type="entry name" value="ARM-type_fold"/>
</dbReference>
<name>A0AB34K4M4_PRYPA</name>
<evidence type="ECO:0000256" key="1">
    <source>
        <dbReference type="SAM" id="Coils"/>
    </source>
</evidence>
<feature type="coiled-coil region" evidence="1">
    <location>
        <begin position="2149"/>
        <end position="2176"/>
    </location>
</feature>
<protein>
    <submittedName>
        <fullName evidence="3">Uncharacterized protein</fullName>
    </submittedName>
</protein>